<reference evidence="1" key="1">
    <citation type="submission" date="2018-07" db="EMBL/GenBank/DDBJ databases">
        <authorList>
            <consortium name="GenomeTrakr network: Whole genome sequencing for foodborne pathogen traceback"/>
        </authorList>
    </citation>
    <scope>NUCLEOTIDE SEQUENCE [LARGE SCALE GENOMIC DNA]</scope>
    <source>
        <strain evidence="1">FDA00013282</strain>
    </source>
</reference>
<gene>
    <name evidence="1" type="ORF">DTA53_08655</name>
</gene>
<dbReference type="EMBL" id="RTRY01000006">
    <property type="protein sequence ID" value="MJX46971.1"/>
    <property type="molecule type" value="Genomic_DNA"/>
</dbReference>
<dbReference type="Proteomes" id="UP000885264">
    <property type="component" value="Unassembled WGS sequence"/>
</dbReference>
<protein>
    <recommendedName>
        <fullName evidence="2">IncI1 plasmid conjugative transfer protein TraE</fullName>
    </recommendedName>
</protein>
<organism evidence="1">
    <name type="scientific">Salmonella enterica</name>
    <name type="common">Salmonella choleraesuis</name>
    <dbReference type="NCBI Taxonomy" id="28901"/>
    <lineage>
        <taxon>Bacteria</taxon>
        <taxon>Pseudomonadati</taxon>
        <taxon>Pseudomonadota</taxon>
        <taxon>Gammaproteobacteria</taxon>
        <taxon>Enterobacterales</taxon>
        <taxon>Enterobacteriaceae</taxon>
        <taxon>Salmonella</taxon>
    </lineage>
</organism>
<dbReference type="AlphaFoldDB" id="A0A3R0Q0U8"/>
<evidence type="ECO:0000313" key="1">
    <source>
        <dbReference type="EMBL" id="MJX46971.1"/>
    </source>
</evidence>
<evidence type="ECO:0008006" key="2">
    <source>
        <dbReference type="Google" id="ProtNLM"/>
    </source>
</evidence>
<sequence length="293" mass="33080">MNPTYTALIALMRSGEISMESGESLPASSAQFSVRIRPESRVFLDKCAEHLGISRAALFGLCIDGILAEVRGSIADRASTLYERFCLLMDAHGLNVVEQAQLLASWGIRTSVLASQDRTLDLLNKPLLQQLSTWFDVDVNWLLGDSSYPVDMADGLRDWSMQTPSILCRLQSLQSEDPVELIFFWQQGRQPHNVNMGLCLRYRPVISGEPVTLLRVYQALDWRDEKVREAYNQLRRVTSITPSGHIKENVEKYPPVRMRCFSFSARQMQALDNGEIIPAMIFNKPLGEYPGIP</sequence>
<name>A0A3R0Q0U8_SALER</name>
<accession>A0A3R0Q0U8</accession>
<comment type="caution">
    <text evidence="1">The sequence shown here is derived from an EMBL/GenBank/DDBJ whole genome shotgun (WGS) entry which is preliminary data.</text>
</comment>
<proteinExistence type="predicted"/>